<proteinExistence type="predicted"/>
<evidence type="ECO:0000313" key="3">
    <source>
        <dbReference type="Proteomes" id="UP001291623"/>
    </source>
</evidence>
<dbReference type="Proteomes" id="UP001291623">
    <property type="component" value="Unassembled WGS sequence"/>
</dbReference>
<evidence type="ECO:0000313" key="2">
    <source>
        <dbReference type="EMBL" id="KAK4337304.1"/>
    </source>
</evidence>
<dbReference type="GO" id="GO:0010008">
    <property type="term" value="C:endosome membrane"/>
    <property type="evidence" value="ECO:0007669"/>
    <property type="project" value="TreeGrafter"/>
</dbReference>
<dbReference type="Gene3D" id="3.40.50.1820">
    <property type="entry name" value="alpha/beta hydrolase"/>
    <property type="match status" value="1"/>
</dbReference>
<reference evidence="2" key="1">
    <citation type="submission" date="2023-12" db="EMBL/GenBank/DDBJ databases">
        <title>Genome assembly of Anisodus tanguticus.</title>
        <authorList>
            <person name="Wang Y.-J."/>
        </authorList>
    </citation>
    <scope>NUCLEOTIDE SEQUENCE</scope>
    <source>
        <strain evidence="2">KB-2021</strain>
        <tissue evidence="2">Leaf</tissue>
    </source>
</reference>
<evidence type="ECO:0008006" key="4">
    <source>
        <dbReference type="Google" id="ProtNLM"/>
    </source>
</evidence>
<feature type="region of interest" description="Disordered" evidence="1">
    <location>
        <begin position="27"/>
        <end position="50"/>
    </location>
</feature>
<feature type="compositionally biased region" description="Basic and acidic residues" evidence="1">
    <location>
        <begin position="27"/>
        <end position="41"/>
    </location>
</feature>
<comment type="caution">
    <text evidence="2">The sequence shown here is derived from an EMBL/GenBank/DDBJ whole genome shotgun (WGS) entry which is preliminary data.</text>
</comment>
<dbReference type="GO" id="GO:0005886">
    <property type="term" value="C:plasma membrane"/>
    <property type="evidence" value="ECO:0007669"/>
    <property type="project" value="TreeGrafter"/>
</dbReference>
<gene>
    <name evidence="2" type="ORF">RND71_043590</name>
</gene>
<organism evidence="2 3">
    <name type="scientific">Anisodus tanguticus</name>
    <dbReference type="NCBI Taxonomy" id="243964"/>
    <lineage>
        <taxon>Eukaryota</taxon>
        <taxon>Viridiplantae</taxon>
        <taxon>Streptophyta</taxon>
        <taxon>Embryophyta</taxon>
        <taxon>Tracheophyta</taxon>
        <taxon>Spermatophyta</taxon>
        <taxon>Magnoliopsida</taxon>
        <taxon>eudicotyledons</taxon>
        <taxon>Gunneridae</taxon>
        <taxon>Pentapetalae</taxon>
        <taxon>asterids</taxon>
        <taxon>lamiids</taxon>
        <taxon>Solanales</taxon>
        <taxon>Solanaceae</taxon>
        <taxon>Solanoideae</taxon>
        <taxon>Hyoscyameae</taxon>
        <taxon>Anisodus</taxon>
    </lineage>
</organism>
<name>A0AAE1QP26_9SOLA</name>
<dbReference type="AlphaFoldDB" id="A0AAE1QP26"/>
<evidence type="ECO:0000256" key="1">
    <source>
        <dbReference type="SAM" id="MobiDB-lite"/>
    </source>
</evidence>
<dbReference type="InterPro" id="IPR029058">
    <property type="entry name" value="AB_hydrolase_fold"/>
</dbReference>
<dbReference type="GO" id="GO:0008474">
    <property type="term" value="F:palmitoyl-(protein) hydrolase activity"/>
    <property type="evidence" value="ECO:0007669"/>
    <property type="project" value="TreeGrafter"/>
</dbReference>
<protein>
    <recommendedName>
        <fullName evidence="4">Alpha/beta hydrolase</fullName>
    </recommendedName>
</protein>
<accession>A0AAE1QP26</accession>
<dbReference type="EMBL" id="JAVYJV010000039">
    <property type="protein sequence ID" value="KAK4337304.1"/>
    <property type="molecule type" value="Genomic_DNA"/>
</dbReference>
<keyword evidence="3" id="KW-1185">Reference proteome</keyword>
<dbReference type="PANTHER" id="PTHR12277">
    <property type="entry name" value="ALPHA/BETA HYDROLASE DOMAIN-CONTAINING PROTEIN"/>
    <property type="match status" value="1"/>
</dbReference>
<dbReference type="PANTHER" id="PTHR12277:SF81">
    <property type="entry name" value="PROTEIN ABHD13"/>
    <property type="match status" value="1"/>
</dbReference>
<dbReference type="SUPFAM" id="SSF53474">
    <property type="entry name" value="alpha/beta-Hydrolases"/>
    <property type="match status" value="1"/>
</dbReference>
<sequence>MENLIKERNREQLEAKKAREEVLRRIKQDQEERKSQFKDFDSSSPKKVVISTPTQITSDKTRYGVSTGKPSEKNMYSDIECAWHTLRNKYGYSPEKIILYGQSIGTVPTVDLASKYEVAAVILHSPLMSGMRVAFPQTKRTWFFDPFPTDRNQEWFNEVTNPEKYKKYQKPYSNNELNIVDKIITEIEEKEVLENEDKIELSKNDVDKSNIEINFEKSNIDDNFEKSNVDDNFEKSNVDDNFEKSNLNNSCVKSLNESNCEKSLIDNGFEKDLNKKNFDKVLSQDLLKAVESSKLSLDVENMFEDGFSEDDYVDASSPRI</sequence>